<proteinExistence type="predicted"/>
<evidence type="ECO:0000256" key="2">
    <source>
        <dbReference type="SAM" id="SignalP"/>
    </source>
</evidence>
<feature type="region of interest" description="Disordered" evidence="1">
    <location>
        <begin position="145"/>
        <end position="165"/>
    </location>
</feature>
<accession>A0A4P7NDT3</accession>
<feature type="signal peptide" evidence="2">
    <location>
        <begin position="1"/>
        <end position="17"/>
    </location>
</feature>
<reference evidence="3 4" key="1">
    <citation type="journal article" date="2019" name="Mol. Biol. Evol.">
        <title>Blast fungal genomes show frequent chromosomal changes, gene gains and losses, and effector gene turnover.</title>
        <authorList>
            <person name="Gomez Luciano L.B."/>
            <person name="Jason Tsai I."/>
            <person name="Chuma I."/>
            <person name="Tosa Y."/>
            <person name="Chen Y.H."/>
            <person name="Li J.Y."/>
            <person name="Li M.Y."/>
            <person name="Jade Lu M.Y."/>
            <person name="Nakayashiki H."/>
            <person name="Li W.H."/>
        </authorList>
    </citation>
    <scope>NUCLEOTIDE SEQUENCE [LARGE SCALE GENOMIC DNA]</scope>
    <source>
        <strain evidence="3">MZ5-1-6</strain>
    </source>
</reference>
<feature type="region of interest" description="Disordered" evidence="1">
    <location>
        <begin position="272"/>
        <end position="308"/>
    </location>
</feature>
<gene>
    <name evidence="3" type="ORF">PoMZ_04582</name>
</gene>
<dbReference type="AlphaFoldDB" id="A0A4P7NDT3"/>
<evidence type="ECO:0000313" key="4">
    <source>
        <dbReference type="Proteomes" id="UP000294847"/>
    </source>
</evidence>
<evidence type="ECO:0000256" key="1">
    <source>
        <dbReference type="SAM" id="MobiDB-lite"/>
    </source>
</evidence>
<dbReference type="EMBL" id="CP034206">
    <property type="protein sequence ID" value="QBZ59620.1"/>
    <property type="molecule type" value="Genomic_DNA"/>
</dbReference>
<keyword evidence="2" id="KW-0732">Signal</keyword>
<protein>
    <submittedName>
        <fullName evidence="3">Uncharacterized protein</fullName>
    </submittedName>
</protein>
<organism evidence="3 4">
    <name type="scientific">Pyricularia oryzae</name>
    <name type="common">Rice blast fungus</name>
    <name type="synonym">Magnaporthe oryzae</name>
    <dbReference type="NCBI Taxonomy" id="318829"/>
    <lineage>
        <taxon>Eukaryota</taxon>
        <taxon>Fungi</taxon>
        <taxon>Dikarya</taxon>
        <taxon>Ascomycota</taxon>
        <taxon>Pezizomycotina</taxon>
        <taxon>Sordariomycetes</taxon>
        <taxon>Sordariomycetidae</taxon>
        <taxon>Magnaporthales</taxon>
        <taxon>Pyriculariaceae</taxon>
        <taxon>Pyricularia</taxon>
    </lineage>
</organism>
<sequence length="308" mass="33511">MKLVASIALLFTAAATAEVVVSRVVDDFPWSNPFGEHETPPGFEATCTATRTFAARQHLLSELQNEEPLGLKPWANALKYFFGGRPFPGSWDGIDEHGPKRDVVLMNFTDMPEAVKKWSEVQRRDKESDGMWLYGVYHKNKPGIKIKGTATPRPRPTASVVGGGEEEEELDAEAARLPPDEDLVVTFAAGAVYHTLPLWVAEGSECEAELADLERYEPVLKDGGVTGWVVDRTVPDLDSDSREIKFTVKAQVLRETEAGKKARVAREKEEAEASAAALAASRSAEGAEAEKSKDVADEAAATGAKDEL</sequence>
<evidence type="ECO:0000313" key="3">
    <source>
        <dbReference type="EMBL" id="QBZ59620.1"/>
    </source>
</evidence>
<name>A0A4P7NDT3_PYROR</name>
<dbReference type="Proteomes" id="UP000294847">
    <property type="component" value="Chromosome 3"/>
</dbReference>
<feature type="compositionally biased region" description="Low complexity" evidence="1">
    <location>
        <begin position="273"/>
        <end position="286"/>
    </location>
</feature>
<feature type="chain" id="PRO_5020591220" evidence="2">
    <location>
        <begin position="18"/>
        <end position="308"/>
    </location>
</feature>